<evidence type="ECO:0000313" key="2">
    <source>
        <dbReference type="Proteomes" id="UP000008493"/>
    </source>
</evidence>
<dbReference type="GeneID" id="18828514"/>
<organism evidence="1 2">
    <name type="scientific">Agaricus bisporus var. burnettii (strain JB137-S8 / ATCC MYA-4627 / FGSC 10392)</name>
    <name type="common">White button mushroom</name>
    <dbReference type="NCBI Taxonomy" id="597362"/>
    <lineage>
        <taxon>Eukaryota</taxon>
        <taxon>Fungi</taxon>
        <taxon>Dikarya</taxon>
        <taxon>Basidiomycota</taxon>
        <taxon>Agaricomycotina</taxon>
        <taxon>Agaricomycetes</taxon>
        <taxon>Agaricomycetidae</taxon>
        <taxon>Agaricales</taxon>
        <taxon>Agaricineae</taxon>
        <taxon>Agaricaceae</taxon>
        <taxon>Agaricus</taxon>
    </lineage>
</organism>
<dbReference type="RefSeq" id="XP_007336113.1">
    <property type="nucleotide sequence ID" value="XM_007336051.1"/>
</dbReference>
<sequence length="74" mass="8590">MECRNAFGIAVALPRSLYDQRNVGCYFHRKTYPLQHLLSVAPSESLKIVPRYPSLDLSLALKRFRIPRVARLYL</sequence>
<dbReference type="KEGG" id="abp:AGABI1DRAFT135236"/>
<reference evidence="2" key="1">
    <citation type="journal article" date="2012" name="Proc. Natl. Acad. Sci. U.S.A.">
        <title>Genome sequence of the button mushroom Agaricus bisporus reveals mechanisms governing adaptation to a humic-rich ecological niche.</title>
        <authorList>
            <person name="Morin E."/>
            <person name="Kohler A."/>
            <person name="Baker A.R."/>
            <person name="Foulongne-Oriol M."/>
            <person name="Lombard V."/>
            <person name="Nagy L.G."/>
            <person name="Ohm R.A."/>
            <person name="Patyshakuliyeva A."/>
            <person name="Brun A."/>
            <person name="Aerts A.L."/>
            <person name="Bailey A.M."/>
            <person name="Billette C."/>
            <person name="Coutinho P.M."/>
            <person name="Deakin G."/>
            <person name="Doddapaneni H."/>
            <person name="Floudas D."/>
            <person name="Grimwood J."/>
            <person name="Hilden K."/>
            <person name="Kuees U."/>
            <person name="LaButti K.M."/>
            <person name="Lapidus A."/>
            <person name="Lindquist E.A."/>
            <person name="Lucas S.M."/>
            <person name="Murat C."/>
            <person name="Riley R.W."/>
            <person name="Salamov A.A."/>
            <person name="Schmutz J."/>
            <person name="Subramanian V."/>
            <person name="Woesten H.A.B."/>
            <person name="Xu J."/>
            <person name="Eastwood D.C."/>
            <person name="Foster G.D."/>
            <person name="Sonnenberg A.S."/>
            <person name="Cullen D."/>
            <person name="de Vries R.P."/>
            <person name="Lundell T."/>
            <person name="Hibbett D.S."/>
            <person name="Henrissat B."/>
            <person name="Burton K.S."/>
            <person name="Kerrigan R.W."/>
            <person name="Challen M.P."/>
            <person name="Grigoriev I.V."/>
            <person name="Martin F."/>
        </authorList>
    </citation>
    <scope>NUCLEOTIDE SEQUENCE [LARGE SCALE GENOMIC DNA]</scope>
    <source>
        <strain evidence="2">JB137-S8 / ATCC MYA-4627 / FGSC 10392</strain>
    </source>
</reference>
<dbReference type="Proteomes" id="UP000008493">
    <property type="component" value="Unassembled WGS sequence"/>
</dbReference>
<dbReference type="AlphaFoldDB" id="K5WR73"/>
<accession>K5WR73</accession>
<keyword evidence="2" id="KW-1185">Reference proteome</keyword>
<dbReference type="EMBL" id="JH973190">
    <property type="protein sequence ID" value="EKM73248.1"/>
    <property type="molecule type" value="Genomic_DNA"/>
</dbReference>
<dbReference type="HOGENOM" id="CLU_2687216_0_0_1"/>
<gene>
    <name evidence="1" type="ORF">AGABI1DRAFT_135236</name>
</gene>
<proteinExistence type="predicted"/>
<dbReference type="InParanoid" id="K5WR73"/>
<name>K5WR73_AGABU</name>
<evidence type="ECO:0000313" key="1">
    <source>
        <dbReference type="EMBL" id="EKM73248.1"/>
    </source>
</evidence>
<protein>
    <submittedName>
        <fullName evidence="1">Uncharacterized protein</fullName>
    </submittedName>
</protein>